<evidence type="ECO:0000256" key="2">
    <source>
        <dbReference type="ARBA" id="ARBA00006727"/>
    </source>
</evidence>
<organism evidence="4 5">
    <name type="scientific">Aureobasidium pullulans</name>
    <name type="common">Black yeast</name>
    <name type="synonym">Pullularia pullulans</name>
    <dbReference type="NCBI Taxonomy" id="5580"/>
    <lineage>
        <taxon>Eukaryota</taxon>
        <taxon>Fungi</taxon>
        <taxon>Dikarya</taxon>
        <taxon>Ascomycota</taxon>
        <taxon>Pezizomycotina</taxon>
        <taxon>Dothideomycetes</taxon>
        <taxon>Dothideomycetidae</taxon>
        <taxon>Dothideales</taxon>
        <taxon>Saccotheciaceae</taxon>
        <taxon>Aureobasidium</taxon>
    </lineage>
</organism>
<feature type="transmembrane region" description="Helical" evidence="3">
    <location>
        <begin position="91"/>
        <end position="115"/>
    </location>
</feature>
<protein>
    <submittedName>
        <fullName evidence="4">MFS general substrate transporter</fullName>
    </submittedName>
</protein>
<keyword evidence="3" id="KW-0472">Membrane</keyword>
<proteinExistence type="inferred from homology"/>
<comment type="subcellular location">
    <subcellularLocation>
        <location evidence="1">Membrane</location>
        <topology evidence="1">Multi-pass membrane protein</topology>
    </subcellularLocation>
</comment>
<dbReference type="Gene3D" id="1.20.1250.20">
    <property type="entry name" value="MFS general substrate transporter like domains"/>
    <property type="match status" value="1"/>
</dbReference>
<dbReference type="InterPro" id="IPR050327">
    <property type="entry name" value="Proton-linked_MCT"/>
</dbReference>
<dbReference type="GO" id="GO:0016020">
    <property type="term" value="C:membrane"/>
    <property type="evidence" value="ECO:0007669"/>
    <property type="project" value="UniProtKB-SubCell"/>
</dbReference>
<feature type="transmembrane region" description="Helical" evidence="3">
    <location>
        <begin position="127"/>
        <end position="146"/>
    </location>
</feature>
<dbReference type="AlphaFoldDB" id="A0AB74IZ69"/>
<evidence type="ECO:0000256" key="3">
    <source>
        <dbReference type="SAM" id="Phobius"/>
    </source>
</evidence>
<comment type="similarity">
    <text evidence="2">Belongs to the major facilitator superfamily. Monocarboxylate porter (TC 2.A.1.13) family.</text>
</comment>
<evidence type="ECO:0000313" key="5">
    <source>
        <dbReference type="Proteomes" id="UP000309076"/>
    </source>
</evidence>
<evidence type="ECO:0000313" key="4">
    <source>
        <dbReference type="EMBL" id="THW45172.1"/>
    </source>
</evidence>
<feature type="transmembrane region" description="Helical" evidence="3">
    <location>
        <begin position="311"/>
        <end position="330"/>
    </location>
</feature>
<feature type="transmembrane region" description="Helical" evidence="3">
    <location>
        <begin position="152"/>
        <end position="175"/>
    </location>
</feature>
<evidence type="ECO:0000256" key="1">
    <source>
        <dbReference type="ARBA" id="ARBA00004141"/>
    </source>
</evidence>
<sequence>MPPPPPDLKKSSAPLPDPSNLTIYPQGGTRAWLVVLSAWCGLTASVGLYNTTGVFSVIISNTILTSSSSTSTGWIFSIYAFMVWIVEYYQIFLAFSLLTGLGSSLLLTPSMACVAHWFDARRGLASGIAWTGGGVGGVLFPLLIQGLLPHLGWTWCIRITAFILLFLCIISILLCRSRILPPTRKDATSLWRATLPDYRIFLDGTGAMAFITLGVLFVDLAYFIPITYLPSYYLSRQNLPTSSTISGSAAFGYQLLAILNASSCFGRLISGSLGDHFGHYNTMIISLFLCVVSIFALWLPDIVIPSSDSPVLLIIFVIIFGCYAGAQLITEGKLYICACLDDATDDDNEFLRNDIRLKTIVDTDRKLAITKFLGITRCGVSLVSKSYIENIMAQLSTWTKFKILFGLFTSHLDDPALVKPVIDVMIARGPIRESLDVLDTARQQICELFDTVLCHNTTYPLLICGGKLMRDQNLLVVLLLLLLDVPVQHISTNFVSSVQDLQIDLSQCENEGVFEIGQAMVSTRDQWVGTMKEHLDKSYRGVGEYFLQGSVNLQMLSGLRDALQAGSKVE</sequence>
<accession>A0AB74IZ69</accession>
<comment type="caution">
    <text evidence="4">The sequence shown here is derived from an EMBL/GenBank/DDBJ whole genome shotgun (WGS) entry which is preliminary data.</text>
</comment>
<keyword evidence="3" id="KW-0812">Transmembrane</keyword>
<gene>
    <name evidence="4" type="ORF">D6D21_04552</name>
</gene>
<dbReference type="Pfam" id="PF07690">
    <property type="entry name" value="MFS_1"/>
    <property type="match status" value="1"/>
</dbReference>
<dbReference type="InterPro" id="IPR011701">
    <property type="entry name" value="MFS"/>
</dbReference>
<feature type="transmembrane region" description="Helical" evidence="3">
    <location>
        <begin position="63"/>
        <end position="85"/>
    </location>
</feature>
<dbReference type="InterPro" id="IPR036259">
    <property type="entry name" value="MFS_trans_sf"/>
</dbReference>
<dbReference type="Proteomes" id="UP000309076">
    <property type="component" value="Unassembled WGS sequence"/>
</dbReference>
<dbReference type="PANTHER" id="PTHR11360">
    <property type="entry name" value="MONOCARBOXYLATE TRANSPORTER"/>
    <property type="match status" value="1"/>
</dbReference>
<name>A0AB74IZ69_AURPU</name>
<feature type="transmembrane region" description="Helical" evidence="3">
    <location>
        <begin position="280"/>
        <end position="299"/>
    </location>
</feature>
<feature type="transmembrane region" description="Helical" evidence="3">
    <location>
        <begin position="200"/>
        <end position="224"/>
    </location>
</feature>
<reference evidence="4 5" key="1">
    <citation type="submission" date="2018-10" db="EMBL/GenBank/DDBJ databases">
        <title>Fifty Aureobasidium pullulans genomes reveal a recombining polyextremotolerant generalist.</title>
        <authorList>
            <person name="Gostincar C."/>
            <person name="Turk M."/>
            <person name="Zajc J."/>
            <person name="Gunde-Cimerman N."/>
        </authorList>
    </citation>
    <scope>NUCLEOTIDE SEQUENCE [LARGE SCALE GENOMIC DNA]</scope>
    <source>
        <strain evidence="4 5">EXF-10796</strain>
    </source>
</reference>
<dbReference type="SUPFAM" id="SSF103473">
    <property type="entry name" value="MFS general substrate transporter"/>
    <property type="match status" value="1"/>
</dbReference>
<dbReference type="PANTHER" id="PTHR11360:SF177">
    <property type="entry name" value="RIBOFLAVIN TRANSPORTER MCH5"/>
    <property type="match status" value="1"/>
</dbReference>
<dbReference type="GO" id="GO:0022857">
    <property type="term" value="F:transmembrane transporter activity"/>
    <property type="evidence" value="ECO:0007669"/>
    <property type="project" value="InterPro"/>
</dbReference>
<keyword evidence="3" id="KW-1133">Transmembrane helix</keyword>
<feature type="transmembrane region" description="Helical" evidence="3">
    <location>
        <begin position="31"/>
        <end position="51"/>
    </location>
</feature>
<dbReference type="EMBL" id="QZAM01000073">
    <property type="protein sequence ID" value="THW45172.1"/>
    <property type="molecule type" value="Genomic_DNA"/>
</dbReference>